<organism evidence="2">
    <name type="scientific">viral metagenome</name>
    <dbReference type="NCBI Taxonomy" id="1070528"/>
    <lineage>
        <taxon>unclassified sequences</taxon>
        <taxon>metagenomes</taxon>
        <taxon>organismal metagenomes</taxon>
    </lineage>
</organism>
<accession>A0A6M3JN46</accession>
<gene>
    <name evidence="2" type="ORF">MM415A03290_0011</name>
</gene>
<evidence type="ECO:0000313" key="2">
    <source>
        <dbReference type="EMBL" id="QJA71290.1"/>
    </source>
</evidence>
<protein>
    <submittedName>
        <fullName evidence="2">Uncharacterized protein</fullName>
    </submittedName>
</protein>
<sequence length="160" mass="17744">MPKLVNASLSLEEREQYIQAVEDHGTILAACKAIGIPKAVIHAEMKQFGVFKRRVEEAREIGKRNMADNALAIITSYAYGATDANGEKIKTDKNQLTAAIALANAYEPGFRGTTKTESKVDHYVRVLTAVPRPKYKELPPPPKIIEVNNEPKKRSRKTKG</sequence>
<dbReference type="EMBL" id="MT141861">
    <property type="protein sequence ID" value="QJA71290.1"/>
    <property type="molecule type" value="Genomic_DNA"/>
</dbReference>
<evidence type="ECO:0000256" key="1">
    <source>
        <dbReference type="SAM" id="MobiDB-lite"/>
    </source>
</evidence>
<feature type="region of interest" description="Disordered" evidence="1">
    <location>
        <begin position="134"/>
        <end position="160"/>
    </location>
</feature>
<dbReference type="Gene3D" id="1.10.10.60">
    <property type="entry name" value="Homeodomain-like"/>
    <property type="match status" value="1"/>
</dbReference>
<reference evidence="2" key="1">
    <citation type="submission" date="2020-03" db="EMBL/GenBank/DDBJ databases">
        <title>The deep terrestrial virosphere.</title>
        <authorList>
            <person name="Holmfeldt K."/>
            <person name="Nilsson E."/>
            <person name="Simone D."/>
            <person name="Lopez-Fernandez M."/>
            <person name="Wu X."/>
            <person name="de Brujin I."/>
            <person name="Lundin D."/>
            <person name="Andersson A."/>
            <person name="Bertilsson S."/>
            <person name="Dopson M."/>
        </authorList>
    </citation>
    <scope>NUCLEOTIDE SEQUENCE</scope>
    <source>
        <strain evidence="2">MM415A03290</strain>
    </source>
</reference>
<name>A0A6M3JN46_9ZZZZ</name>
<dbReference type="AlphaFoldDB" id="A0A6M3JN46"/>
<proteinExistence type="predicted"/>